<gene>
    <name evidence="1" type="ORF">BDV23DRAFT_150772</name>
</gene>
<dbReference type="Proteomes" id="UP000326877">
    <property type="component" value="Unassembled WGS sequence"/>
</dbReference>
<organism evidence="1">
    <name type="scientific">Petromyces alliaceus</name>
    <name type="common">Aspergillus alliaceus</name>
    <dbReference type="NCBI Taxonomy" id="209559"/>
    <lineage>
        <taxon>Eukaryota</taxon>
        <taxon>Fungi</taxon>
        <taxon>Dikarya</taxon>
        <taxon>Ascomycota</taxon>
        <taxon>Pezizomycotina</taxon>
        <taxon>Eurotiomycetes</taxon>
        <taxon>Eurotiomycetidae</taxon>
        <taxon>Eurotiales</taxon>
        <taxon>Aspergillaceae</taxon>
        <taxon>Aspergillus</taxon>
        <taxon>Aspergillus subgen. Circumdati</taxon>
    </lineage>
</organism>
<name>A0A5N7CFG5_PETAA</name>
<sequence length="64" mass="6850">MYAQLTAIVIFANGFAESLAFAISALRLTPAEGTTLTPRTWCSASFAQASLVARSVSQRKEKKA</sequence>
<evidence type="ECO:0000313" key="1">
    <source>
        <dbReference type="EMBL" id="KAE8392629.1"/>
    </source>
</evidence>
<dbReference type="EMBL" id="ML735235">
    <property type="protein sequence ID" value="KAE8392629.1"/>
    <property type="molecule type" value="Genomic_DNA"/>
</dbReference>
<accession>A0A5N7CFG5</accession>
<reference evidence="1" key="1">
    <citation type="submission" date="2019-04" db="EMBL/GenBank/DDBJ databases">
        <title>Friends and foes A comparative genomics studyof 23 Aspergillus species from section Flavi.</title>
        <authorList>
            <consortium name="DOE Joint Genome Institute"/>
            <person name="Kjaerbolling I."/>
            <person name="Vesth T."/>
            <person name="Frisvad J.C."/>
            <person name="Nybo J.L."/>
            <person name="Theobald S."/>
            <person name="Kildgaard S."/>
            <person name="Isbrandt T."/>
            <person name="Kuo A."/>
            <person name="Sato A."/>
            <person name="Lyhne E.K."/>
            <person name="Kogle M.E."/>
            <person name="Wiebenga A."/>
            <person name="Kun R.S."/>
            <person name="Lubbers R.J."/>
            <person name="Makela M.R."/>
            <person name="Barry K."/>
            <person name="Chovatia M."/>
            <person name="Clum A."/>
            <person name="Daum C."/>
            <person name="Haridas S."/>
            <person name="He G."/>
            <person name="LaButti K."/>
            <person name="Lipzen A."/>
            <person name="Mondo S."/>
            <person name="Riley R."/>
            <person name="Salamov A."/>
            <person name="Simmons B.A."/>
            <person name="Magnuson J.K."/>
            <person name="Henrissat B."/>
            <person name="Mortensen U.H."/>
            <person name="Larsen T.O."/>
            <person name="Devries R.P."/>
            <person name="Grigoriev I.V."/>
            <person name="Machida M."/>
            <person name="Baker S.E."/>
            <person name="Andersen M.R."/>
        </authorList>
    </citation>
    <scope>NUCLEOTIDE SEQUENCE [LARGE SCALE GENOMIC DNA]</scope>
    <source>
        <strain evidence="1">IBT 14317</strain>
    </source>
</reference>
<proteinExistence type="predicted"/>
<dbReference type="AlphaFoldDB" id="A0A5N7CFG5"/>
<protein>
    <submittedName>
        <fullName evidence="1">Uncharacterized protein</fullName>
    </submittedName>
</protein>